<sequence length="59" mass="6114">MARAGNTRDGGGVPIRLAVTAPTEHAAREELKRRAMSVGSGVAVTLTKRARSPRPSTSG</sequence>
<name>A0ABM8H5J5_9MICO</name>
<dbReference type="Proteomes" id="UP001321477">
    <property type="component" value="Chromosome"/>
</dbReference>
<reference evidence="3" key="1">
    <citation type="journal article" date="2019" name="Int. J. Syst. Evol. Microbiol.">
        <title>The Global Catalogue of Microorganisms (GCM) 10K type strain sequencing project: providing services to taxonomists for standard genome sequencing and annotation.</title>
        <authorList>
            <consortium name="The Broad Institute Genomics Platform"/>
            <consortium name="The Broad Institute Genome Sequencing Center for Infectious Disease"/>
            <person name="Wu L."/>
            <person name="Ma J."/>
        </authorList>
    </citation>
    <scope>NUCLEOTIDE SEQUENCE [LARGE SCALE GENOMIC DNA]</scope>
    <source>
        <strain evidence="3">NBRC 109019</strain>
    </source>
</reference>
<evidence type="ECO:0000256" key="1">
    <source>
        <dbReference type="SAM" id="MobiDB-lite"/>
    </source>
</evidence>
<protein>
    <submittedName>
        <fullName evidence="2">Uncharacterized protein</fullName>
    </submittedName>
</protein>
<dbReference type="EMBL" id="AP027734">
    <property type="protein sequence ID" value="BDZ56077.1"/>
    <property type="molecule type" value="Genomic_DNA"/>
</dbReference>
<organism evidence="2 3">
    <name type="scientific">Agromyces marinus</name>
    <dbReference type="NCBI Taxonomy" id="1389020"/>
    <lineage>
        <taxon>Bacteria</taxon>
        <taxon>Bacillati</taxon>
        <taxon>Actinomycetota</taxon>
        <taxon>Actinomycetes</taxon>
        <taxon>Micrococcales</taxon>
        <taxon>Microbacteriaceae</taxon>
        <taxon>Agromyces</taxon>
    </lineage>
</organism>
<proteinExistence type="predicted"/>
<gene>
    <name evidence="2" type="ORF">GCM10025870_31500</name>
</gene>
<feature type="region of interest" description="Disordered" evidence="1">
    <location>
        <begin position="29"/>
        <end position="59"/>
    </location>
</feature>
<accession>A0ABM8H5J5</accession>
<evidence type="ECO:0000313" key="2">
    <source>
        <dbReference type="EMBL" id="BDZ56077.1"/>
    </source>
</evidence>
<evidence type="ECO:0000313" key="3">
    <source>
        <dbReference type="Proteomes" id="UP001321477"/>
    </source>
</evidence>
<keyword evidence="3" id="KW-1185">Reference proteome</keyword>